<dbReference type="InterPro" id="IPR040686">
    <property type="entry name" value="PurK_C"/>
</dbReference>
<evidence type="ECO:0000259" key="1">
    <source>
        <dbReference type="Pfam" id="PF17769"/>
    </source>
</evidence>
<dbReference type="Pfam" id="PF17769">
    <property type="entry name" value="PurK_C"/>
    <property type="match status" value="1"/>
</dbReference>
<evidence type="ECO:0000313" key="3">
    <source>
        <dbReference type="Proteomes" id="UP001165561"/>
    </source>
</evidence>
<organism evidence="2 3">
    <name type="scientific">Georgenia halotolerans</name>
    <dbReference type="NCBI Taxonomy" id="3028317"/>
    <lineage>
        <taxon>Bacteria</taxon>
        <taxon>Bacillati</taxon>
        <taxon>Actinomycetota</taxon>
        <taxon>Actinomycetes</taxon>
        <taxon>Micrococcales</taxon>
        <taxon>Bogoriellaceae</taxon>
        <taxon>Georgenia</taxon>
    </lineage>
</organism>
<dbReference type="Proteomes" id="UP001165561">
    <property type="component" value="Unassembled WGS sequence"/>
</dbReference>
<reference evidence="2" key="1">
    <citation type="submission" date="2023-02" db="EMBL/GenBank/DDBJ databases">
        <title>Georgenia sp.10Sc9-8, isolated from a soil sample collected from the Taklamakan desert.</title>
        <authorList>
            <person name="Liu S."/>
        </authorList>
    </citation>
    <scope>NUCLEOTIDE SEQUENCE</scope>
    <source>
        <strain evidence="2">10Sc9-8</strain>
    </source>
</reference>
<evidence type="ECO:0000313" key="2">
    <source>
        <dbReference type="EMBL" id="MDD9206628.1"/>
    </source>
</evidence>
<proteinExistence type="predicted"/>
<feature type="domain" description="Phosphoribosylaminoimidazole carboxylase C-terminal" evidence="1">
    <location>
        <begin position="1"/>
        <end position="58"/>
    </location>
</feature>
<sequence length="69" mass="7484">AVMVNLLGSEHEDPRSAYPQVMERYPQAKVHLYGKGVRPGRKLGHVTVTGTDHAEALQIARGAVVLLHG</sequence>
<keyword evidence="3" id="KW-1185">Reference proteome</keyword>
<dbReference type="Gene3D" id="3.30.470.20">
    <property type="entry name" value="ATP-grasp fold, B domain"/>
    <property type="match status" value="1"/>
</dbReference>
<gene>
    <name evidence="2" type="ORF">PU560_09150</name>
</gene>
<dbReference type="EMBL" id="JARACI010000937">
    <property type="protein sequence ID" value="MDD9206628.1"/>
    <property type="molecule type" value="Genomic_DNA"/>
</dbReference>
<accession>A0ABT5TX43</accession>
<feature type="non-terminal residue" evidence="2">
    <location>
        <position position="1"/>
    </location>
</feature>
<dbReference type="SUPFAM" id="SSF51246">
    <property type="entry name" value="Rudiment single hybrid motif"/>
    <property type="match status" value="1"/>
</dbReference>
<dbReference type="InterPro" id="IPR011054">
    <property type="entry name" value="Rudment_hybrid_motif"/>
</dbReference>
<comment type="caution">
    <text evidence="2">The sequence shown here is derived from an EMBL/GenBank/DDBJ whole genome shotgun (WGS) entry which is preliminary data.</text>
</comment>
<name>A0ABT5TX43_9MICO</name>
<protein>
    <submittedName>
        <fullName evidence="2">5-(Carboxyamino)imidazole ribonucleotide synthase</fullName>
    </submittedName>
</protein>